<dbReference type="AlphaFoldDB" id="D4F5E5"/>
<reference evidence="1 2" key="1">
    <citation type="submission" date="2010-02" db="EMBL/GenBank/DDBJ databases">
        <authorList>
            <person name="Weinstock G."/>
            <person name="Sodergren E."/>
            <person name="Clifton S."/>
            <person name="Fulton L."/>
            <person name="Fulton B."/>
            <person name="Courtney L."/>
            <person name="Fronick C."/>
            <person name="Harrison M."/>
            <person name="Strong C."/>
            <person name="Farmer C."/>
            <person name="Delahaunty K."/>
            <person name="Markovic C."/>
            <person name="Hall O."/>
            <person name="Minx P."/>
            <person name="Tomlinson C."/>
            <person name="Mitreva M."/>
            <person name="Nelson J."/>
            <person name="Hou S."/>
            <person name="Wollam A."/>
            <person name="Pepin K.H."/>
            <person name="Johnson M."/>
            <person name="Bhonagiri V."/>
            <person name="Zhang X."/>
            <person name="Suruliraj S."/>
            <person name="Warren W."/>
            <person name="Chinwalla A."/>
            <person name="Mardis E.R."/>
            <person name="Wilson R.K."/>
        </authorList>
    </citation>
    <scope>NUCLEOTIDE SEQUENCE [LARGE SCALE GENOMIC DNA]</scope>
    <source>
        <strain evidence="1 2">ATCC 23685</strain>
    </source>
</reference>
<dbReference type="EMBL" id="ADGK01000138">
    <property type="protein sequence ID" value="EFE23011.1"/>
    <property type="molecule type" value="Genomic_DNA"/>
</dbReference>
<comment type="caution">
    <text evidence="1">The sequence shown here is derived from an EMBL/GenBank/DDBJ whole genome shotgun (WGS) entry which is preliminary data.</text>
</comment>
<organism evidence="1 2">
    <name type="scientific">Edwardsiella tarda ATCC 23685</name>
    <dbReference type="NCBI Taxonomy" id="500638"/>
    <lineage>
        <taxon>Bacteria</taxon>
        <taxon>Pseudomonadati</taxon>
        <taxon>Pseudomonadota</taxon>
        <taxon>Gammaproteobacteria</taxon>
        <taxon>Enterobacterales</taxon>
        <taxon>Hafniaceae</taxon>
        <taxon>Edwardsiella</taxon>
    </lineage>
</organism>
<evidence type="ECO:0000313" key="1">
    <source>
        <dbReference type="EMBL" id="EFE23011.1"/>
    </source>
</evidence>
<name>D4F5E5_EDWTA</name>
<dbReference type="Proteomes" id="UP000003692">
    <property type="component" value="Unassembled WGS sequence"/>
</dbReference>
<feature type="non-terminal residue" evidence="1">
    <location>
        <position position="1"/>
    </location>
</feature>
<accession>D4F5E5</accession>
<proteinExistence type="predicted"/>
<dbReference type="HOGENOM" id="CLU_3161459_0_0_6"/>
<sequence>LLLQVVAVAGDGLVVEAILVEATEVAARGAEWDVDIQQTFVSWQGVLA</sequence>
<evidence type="ECO:0000313" key="2">
    <source>
        <dbReference type="Proteomes" id="UP000003692"/>
    </source>
</evidence>
<protein>
    <submittedName>
        <fullName evidence="1">Uncharacterized protein</fullName>
    </submittedName>
</protein>
<gene>
    <name evidence="1" type="ORF">EDWATA_01973</name>
</gene>